<name>A0ACC1XRH7_MELAZ</name>
<organism evidence="1 2">
    <name type="scientific">Melia azedarach</name>
    <name type="common">Chinaberry tree</name>
    <dbReference type="NCBI Taxonomy" id="155640"/>
    <lineage>
        <taxon>Eukaryota</taxon>
        <taxon>Viridiplantae</taxon>
        <taxon>Streptophyta</taxon>
        <taxon>Embryophyta</taxon>
        <taxon>Tracheophyta</taxon>
        <taxon>Spermatophyta</taxon>
        <taxon>Magnoliopsida</taxon>
        <taxon>eudicotyledons</taxon>
        <taxon>Gunneridae</taxon>
        <taxon>Pentapetalae</taxon>
        <taxon>rosids</taxon>
        <taxon>malvids</taxon>
        <taxon>Sapindales</taxon>
        <taxon>Meliaceae</taxon>
        <taxon>Melia</taxon>
    </lineage>
</organism>
<dbReference type="Proteomes" id="UP001164539">
    <property type="component" value="Chromosome 7"/>
</dbReference>
<protein>
    <submittedName>
        <fullName evidence="1">F-box protein SKIP23-like</fullName>
    </submittedName>
</protein>
<keyword evidence="2" id="KW-1185">Reference proteome</keyword>
<dbReference type="EMBL" id="CM051400">
    <property type="protein sequence ID" value="KAJ4714096.1"/>
    <property type="molecule type" value="Genomic_DNA"/>
</dbReference>
<accession>A0ACC1XRH7</accession>
<gene>
    <name evidence="1" type="ORF">OWV82_012629</name>
</gene>
<evidence type="ECO:0000313" key="2">
    <source>
        <dbReference type="Proteomes" id="UP001164539"/>
    </source>
</evidence>
<evidence type="ECO:0000313" key="1">
    <source>
        <dbReference type="EMBL" id="KAJ4714096.1"/>
    </source>
</evidence>
<reference evidence="1 2" key="1">
    <citation type="journal article" date="2023" name="Science">
        <title>Complex scaffold remodeling in plant triterpene biosynthesis.</title>
        <authorList>
            <person name="De La Pena R."/>
            <person name="Hodgson H."/>
            <person name="Liu J.C."/>
            <person name="Stephenson M.J."/>
            <person name="Martin A.C."/>
            <person name="Owen C."/>
            <person name="Harkess A."/>
            <person name="Leebens-Mack J."/>
            <person name="Jimenez L.E."/>
            <person name="Osbourn A."/>
            <person name="Sattely E.S."/>
        </authorList>
    </citation>
    <scope>NUCLEOTIDE SEQUENCE [LARGE SCALE GENOMIC DNA]</scope>
    <source>
        <strain evidence="2">cv. JPN11</strain>
        <tissue evidence="1">Leaf</tissue>
    </source>
</reference>
<comment type="caution">
    <text evidence="1">The sequence shown here is derived from an EMBL/GenBank/DDBJ whole genome shotgun (WGS) entry which is preliminary data.</text>
</comment>
<sequence>MEKPNPDWIKLPKDLLLSVTHLLSRTETRLLRAVCDKFRQTIPIPKRVPSPITTISIPSPVCAKICDFSELSLKKSTFYAIQPVNKIPITPETSPLWLISVEESNFGQVRFKDPLTGSRFPELNDFPESLNLLDHRVKEIAVGYDLGFYGDRKRKDPELEGGERRAYFVQKVAVSPRFDDKDDSFAVMAIYSMNVLGIWRKGDADWTKLNIGDGEVYLEDIAYYNGKFYALNMLGVTVSVDPKSLQVTEVAAAAPKFNGTGVKYLIKTGQDLLLVVKQIYVEDFGDHQISNGEYFYPIRMIVLKLDEKNKQWVRVVDGLEETALFLDNDYSFSLSVKEFPGCKENCVYFADSVFMTSGDKFPGCYAGIYDMKSGDVEPLSAYPNYSKIFWPPPPWLNERGNGNETDASS</sequence>
<proteinExistence type="predicted"/>